<sequence>MPVRHKKGDIIVPNFLPGGTGRDLYLDSSLAGSGPLKTKPFQYQDAETGHTHTLYWWTKLPAGGEYKERCRKQRAMADRLSQLPKQGRSRTLSRMSQTEQIEARLANETFNPWSVHQTRLRNYAVTHGMQTKPTRFEPGRMLVGLTDIIV</sequence>
<reference evidence="1" key="1">
    <citation type="submission" date="2021-01" db="EMBL/GenBank/DDBJ databases">
        <authorList>
            <person name="Corre E."/>
            <person name="Pelletier E."/>
            <person name="Niang G."/>
            <person name="Scheremetjew M."/>
            <person name="Finn R."/>
            <person name="Kale V."/>
            <person name="Holt S."/>
            <person name="Cochrane G."/>
            <person name="Meng A."/>
            <person name="Brown T."/>
            <person name="Cohen L."/>
        </authorList>
    </citation>
    <scope>NUCLEOTIDE SEQUENCE</scope>
    <source>
        <strain evidence="1">CCMP441</strain>
        <strain evidence="2">CCMP644</strain>
    </source>
</reference>
<protein>
    <submittedName>
        <fullName evidence="1">Uncharacterized protein</fullName>
    </submittedName>
</protein>
<dbReference type="EMBL" id="HBFX01014965">
    <property type="protein sequence ID" value="CAD8954441.1"/>
    <property type="molecule type" value="Transcribed_RNA"/>
</dbReference>
<name>A0A6U4UF19_HEMAN</name>
<evidence type="ECO:0000313" key="1">
    <source>
        <dbReference type="EMBL" id="CAD8741987.1"/>
    </source>
</evidence>
<gene>
    <name evidence="2" type="ORF">HAND00432_LOCUS8978</name>
    <name evidence="1" type="ORF">HAND1043_LOCUS8481</name>
</gene>
<dbReference type="EMBL" id="HBFK01014007">
    <property type="protein sequence ID" value="CAD8741987.1"/>
    <property type="molecule type" value="Transcribed_RNA"/>
</dbReference>
<dbReference type="AlphaFoldDB" id="A0A6U4UF19"/>
<evidence type="ECO:0000313" key="2">
    <source>
        <dbReference type="EMBL" id="CAD8954441.1"/>
    </source>
</evidence>
<organism evidence="1">
    <name type="scientific">Hemiselmis andersenii</name>
    <name type="common">Cryptophyte alga</name>
    <dbReference type="NCBI Taxonomy" id="464988"/>
    <lineage>
        <taxon>Eukaryota</taxon>
        <taxon>Cryptophyceae</taxon>
        <taxon>Cryptomonadales</taxon>
        <taxon>Hemiselmidaceae</taxon>
        <taxon>Hemiselmis</taxon>
    </lineage>
</organism>
<accession>A0A6U4UF19</accession>
<proteinExistence type="predicted"/>